<dbReference type="SUPFAM" id="SSF54001">
    <property type="entry name" value="Cysteine proteinases"/>
    <property type="match status" value="1"/>
</dbReference>
<organism evidence="3 4">
    <name type="scientific">Caulobacter segnis (strain ATCC 21756 / DSM 7131 / JCM 7823 / NBRC 15250 / LMG 17158 / TK0059)</name>
    <name type="common">Mycoplana segnis</name>
    <dbReference type="NCBI Taxonomy" id="509190"/>
    <lineage>
        <taxon>Bacteria</taxon>
        <taxon>Pseudomonadati</taxon>
        <taxon>Pseudomonadota</taxon>
        <taxon>Alphaproteobacteria</taxon>
        <taxon>Caulobacterales</taxon>
        <taxon>Caulobacteraceae</taxon>
        <taxon>Caulobacter</taxon>
    </lineage>
</organism>
<dbReference type="KEGG" id="cse:Cseg_4074"/>
<protein>
    <recommendedName>
        <fullName evidence="2">DUF3857 domain-containing protein</fullName>
    </recommendedName>
</protein>
<accession>D5VPR2</accession>
<evidence type="ECO:0000313" key="4">
    <source>
        <dbReference type="Proteomes" id="UP000002629"/>
    </source>
</evidence>
<gene>
    <name evidence="3" type="ordered locus">Cseg_4074</name>
</gene>
<dbReference type="HOGENOM" id="CLU_014046_0_0_5"/>
<dbReference type="Gene3D" id="2.60.40.3140">
    <property type="match status" value="1"/>
</dbReference>
<dbReference type="InterPro" id="IPR038765">
    <property type="entry name" value="Papain-like_cys_pep_sf"/>
</dbReference>
<dbReference type="AlphaFoldDB" id="D5VPR2"/>
<reference evidence="4" key="1">
    <citation type="journal article" date="2011" name="J. Bacteriol.">
        <title>Genome sequences of eight morphologically diverse alphaproteobacteria.</title>
        <authorList>
            <consortium name="US DOE Joint Genome Institute"/>
            <person name="Brown P.J."/>
            <person name="Kysela D.T."/>
            <person name="Buechlein A."/>
            <person name="Hemmerich C."/>
            <person name="Brun Y.V."/>
        </authorList>
    </citation>
    <scope>NUCLEOTIDE SEQUENCE [LARGE SCALE GENOMIC DNA]</scope>
    <source>
        <strain evidence="4">ATCC 21756 / DSM 7131 / JCM 7823 / NBRC 15250 / LMG 17158 / TK0059</strain>
    </source>
</reference>
<dbReference type="Proteomes" id="UP000002629">
    <property type="component" value="Chromosome"/>
</dbReference>
<dbReference type="InterPro" id="IPR024618">
    <property type="entry name" value="DUF3857"/>
</dbReference>
<name>D5VPR2_CAUST</name>
<dbReference type="Pfam" id="PF12969">
    <property type="entry name" value="DUF3857"/>
    <property type="match status" value="1"/>
</dbReference>
<sequence>MSDRGVLSFPLTAVAALSALALAGAARADEKPSYGPPAKWVQVADIPAPPVDDQPPSAQLLLNDNQSLHDTAGSAFYNRRIVKVLKPEGLQSGSRSITWDPVRDKITLHTLAIIRNGQRIDLLNQGQDVLVLRREKNLERAMLDGRMTASVQIKDLQVGDIVDWAYTQEHTEALLGGRTSDFEAMAWSGVASRYRVRLLWADGTPLTWRVTTGFPQPKVSKTGKTNELLVDLTDAKSPKPPIGAPMRFLRPGMLEATTYTGWDDISRRMAPLYAKASELSADSSLRPEIAQIAAASADPKVRAFKALQLVEDKTRYLFLGMGDGGYKPASVDETWSRRFGDCKGKTVLLLTVLRELGVEAEPVLVSTNGGDGLDARLPSAALFNHVLVRARIDGKSYWLDGTRSGDVGAIDDLRPPPFRWALPVRASGAAIEEIVQKPLDRPDTEGLIRIDASGGLDKPAPTVMTTTLRGEGGLGLARALRVAPRADLERSLKQQFSSSNSWLTIEKIDFDVTPQGVARIVISGVADMEWRLNDDVGALEYKLPGSGSGSVKAFPRREPGPNADAPYATAFPVYSSAVIEVVLPNQGGGFSVKGPNWSGRVANVEVSRTAELRDGVARFTQSSRSIGRELPFADVEEANKAARRLAGEVQIVRAPKGS</sequence>
<proteinExistence type="predicted"/>
<dbReference type="EMBL" id="CP002008">
    <property type="protein sequence ID" value="ADG12485.1"/>
    <property type="molecule type" value="Genomic_DNA"/>
</dbReference>
<evidence type="ECO:0000313" key="3">
    <source>
        <dbReference type="EMBL" id="ADG12485.1"/>
    </source>
</evidence>
<keyword evidence="1" id="KW-0732">Signal</keyword>
<evidence type="ECO:0000259" key="2">
    <source>
        <dbReference type="Pfam" id="PF12969"/>
    </source>
</evidence>
<feature type="domain" description="DUF3857" evidence="2">
    <location>
        <begin position="75"/>
        <end position="236"/>
    </location>
</feature>
<dbReference type="Gene3D" id="3.10.620.30">
    <property type="match status" value="1"/>
</dbReference>
<feature type="chain" id="PRO_5003079164" description="DUF3857 domain-containing protein" evidence="1">
    <location>
        <begin position="29"/>
        <end position="658"/>
    </location>
</feature>
<feature type="signal peptide" evidence="1">
    <location>
        <begin position="1"/>
        <end position="28"/>
    </location>
</feature>
<dbReference type="STRING" id="509190.Cseg_4074"/>
<evidence type="ECO:0000256" key="1">
    <source>
        <dbReference type="SAM" id="SignalP"/>
    </source>
</evidence>
<dbReference type="RefSeq" id="WP_013081126.1">
    <property type="nucleotide sequence ID" value="NC_014100.1"/>
</dbReference>
<dbReference type="eggNOG" id="COG1305">
    <property type="taxonomic scope" value="Bacteria"/>
</dbReference>